<feature type="transmembrane region" description="Helical" evidence="1">
    <location>
        <begin position="188"/>
        <end position="208"/>
    </location>
</feature>
<evidence type="ECO:0000313" key="2">
    <source>
        <dbReference type="EMBL" id="TLS38070.1"/>
    </source>
</evidence>
<dbReference type="AlphaFoldDB" id="A0A5R9F732"/>
<dbReference type="EMBL" id="SWLG01000004">
    <property type="protein sequence ID" value="TLS38070.1"/>
    <property type="molecule type" value="Genomic_DNA"/>
</dbReference>
<feature type="transmembrane region" description="Helical" evidence="1">
    <location>
        <begin position="394"/>
        <end position="416"/>
    </location>
</feature>
<evidence type="ECO:0000313" key="3">
    <source>
        <dbReference type="Proteomes" id="UP000308230"/>
    </source>
</evidence>
<keyword evidence="1" id="KW-1133">Transmembrane helix</keyword>
<organism evidence="2 3">
    <name type="scientific">Exobacillus caeni</name>
    <dbReference type="NCBI Taxonomy" id="2574798"/>
    <lineage>
        <taxon>Bacteria</taxon>
        <taxon>Bacillati</taxon>
        <taxon>Bacillota</taxon>
        <taxon>Bacilli</taxon>
        <taxon>Bacillales</taxon>
        <taxon>Guptibacillaceae</taxon>
        <taxon>Exobacillus</taxon>
    </lineage>
</organism>
<dbReference type="RefSeq" id="WP_138124171.1">
    <property type="nucleotide sequence ID" value="NZ_SWLG01000004.1"/>
</dbReference>
<feature type="transmembrane region" description="Helical" evidence="1">
    <location>
        <begin position="270"/>
        <end position="290"/>
    </location>
</feature>
<feature type="transmembrane region" description="Helical" evidence="1">
    <location>
        <begin position="422"/>
        <end position="439"/>
    </location>
</feature>
<keyword evidence="1" id="KW-0812">Transmembrane</keyword>
<reference evidence="2 3" key="1">
    <citation type="submission" date="2019-04" db="EMBL/GenBank/DDBJ databases">
        <title>Bacillus caeni sp. nov., a bacterium isolated from mangrove sediment.</title>
        <authorList>
            <person name="Huang H."/>
            <person name="Mo K."/>
            <person name="Hu Y."/>
        </authorList>
    </citation>
    <scope>NUCLEOTIDE SEQUENCE [LARGE SCALE GENOMIC DNA]</scope>
    <source>
        <strain evidence="2 3">HB172195</strain>
    </source>
</reference>
<gene>
    <name evidence="2" type="ORF">FCL54_05870</name>
</gene>
<dbReference type="OrthoDB" id="8641791at2"/>
<keyword evidence="1" id="KW-0472">Membrane</keyword>
<feature type="transmembrane region" description="Helical" evidence="1">
    <location>
        <begin position="105"/>
        <end position="122"/>
    </location>
</feature>
<evidence type="ECO:0000256" key="1">
    <source>
        <dbReference type="SAM" id="Phobius"/>
    </source>
</evidence>
<feature type="transmembrane region" description="Helical" evidence="1">
    <location>
        <begin position="446"/>
        <end position="463"/>
    </location>
</feature>
<feature type="transmembrane region" description="Helical" evidence="1">
    <location>
        <begin position="66"/>
        <end position="84"/>
    </location>
</feature>
<keyword evidence="3" id="KW-1185">Reference proteome</keyword>
<dbReference type="Proteomes" id="UP000308230">
    <property type="component" value="Unassembled WGS sequence"/>
</dbReference>
<feature type="transmembrane region" description="Helical" evidence="1">
    <location>
        <begin position="32"/>
        <end position="60"/>
    </location>
</feature>
<feature type="transmembrane region" description="Helical" evidence="1">
    <location>
        <begin position="243"/>
        <end position="264"/>
    </location>
</feature>
<proteinExistence type="predicted"/>
<sequence>MGIELTAIHFVYLLFIVLIIGVMLFRRDTTLVCIIGIFILSLLATHSLSGSVSGIFNSFIYAIKELLSIILVISIIVSMSKILTRTGINDVMVSPFTRLIRSPGLAFWTIGLLMMVISLFFWPSPAVALMGAVLLPVAIRAGLPALGVAMAMNLFGHGIALSGDYIIQGAPKLTGDAAGLAVSEVMKASVPLVIVMGIVTTVIAFWFLKRDMKKGILTAGKVDVSEATDKEHNPRLLSRRSKVFLALLIPLLFAIDVAAMFFLNLQGGDATALIGGTSIFILVLTAMMGYGSKGMEKTTSYLIEGFQFGFKIFGPVIPIAAFFYLGDSGFTSVFGEVLPKGSLGIVNDLGVGLSQVVPLNKEISAVTLTLVGAVTGLDGSGFSGISLAGSIAKLFATAIGTGLATLTALGQLAAIWVGGGTLVPWALIPAAAICGVDPFELARRNLLPVTIGLIVTTIFAMFLL</sequence>
<comment type="caution">
    <text evidence="2">The sequence shown here is derived from an EMBL/GenBank/DDBJ whole genome shotgun (WGS) entry which is preliminary data.</text>
</comment>
<feature type="transmembrane region" description="Helical" evidence="1">
    <location>
        <begin position="6"/>
        <end position="25"/>
    </location>
</feature>
<accession>A0A5R9F732</accession>
<name>A0A5R9F732_9BACL</name>
<protein>
    <recommendedName>
        <fullName evidence="4">Transporter</fullName>
    </recommendedName>
</protein>
<feature type="transmembrane region" description="Helical" evidence="1">
    <location>
        <begin position="302"/>
        <end position="325"/>
    </location>
</feature>
<evidence type="ECO:0008006" key="4">
    <source>
        <dbReference type="Google" id="ProtNLM"/>
    </source>
</evidence>